<dbReference type="GO" id="GO:0005886">
    <property type="term" value="C:plasma membrane"/>
    <property type="evidence" value="ECO:0007669"/>
    <property type="project" value="TreeGrafter"/>
</dbReference>
<evidence type="ECO:0000256" key="3">
    <source>
        <dbReference type="SAM" id="Coils"/>
    </source>
</evidence>
<dbReference type="Pfam" id="PF00990">
    <property type="entry name" value="GGDEF"/>
    <property type="match status" value="1"/>
</dbReference>
<evidence type="ECO:0000313" key="6">
    <source>
        <dbReference type="Proteomes" id="UP001138757"/>
    </source>
</evidence>
<proteinExistence type="predicted"/>
<dbReference type="EC" id="2.7.7.65" evidence="1"/>
<feature type="domain" description="GGDEF" evidence="4">
    <location>
        <begin position="196"/>
        <end position="328"/>
    </location>
</feature>
<dbReference type="InterPro" id="IPR000160">
    <property type="entry name" value="GGDEF_dom"/>
</dbReference>
<dbReference type="PROSITE" id="PS50887">
    <property type="entry name" value="GGDEF"/>
    <property type="match status" value="1"/>
</dbReference>
<accession>A0A9X1ISQ6</accession>
<keyword evidence="6" id="KW-1185">Reference proteome</keyword>
<dbReference type="Proteomes" id="UP001138757">
    <property type="component" value="Unassembled WGS sequence"/>
</dbReference>
<dbReference type="PANTHER" id="PTHR45138:SF9">
    <property type="entry name" value="DIGUANYLATE CYCLASE DGCM-RELATED"/>
    <property type="match status" value="1"/>
</dbReference>
<evidence type="ECO:0000313" key="5">
    <source>
        <dbReference type="EMBL" id="MBT2188836.1"/>
    </source>
</evidence>
<dbReference type="GO" id="GO:0043709">
    <property type="term" value="P:cell adhesion involved in single-species biofilm formation"/>
    <property type="evidence" value="ECO:0007669"/>
    <property type="project" value="TreeGrafter"/>
</dbReference>
<dbReference type="RefSeq" id="WP_214625095.1">
    <property type="nucleotide sequence ID" value="NZ_JAHGAW010000013.1"/>
</dbReference>
<dbReference type="SMART" id="SM00267">
    <property type="entry name" value="GGDEF"/>
    <property type="match status" value="1"/>
</dbReference>
<evidence type="ECO:0000256" key="1">
    <source>
        <dbReference type="ARBA" id="ARBA00012528"/>
    </source>
</evidence>
<comment type="caution">
    <text evidence="5">The sequence shown here is derived from an EMBL/GenBank/DDBJ whole genome shotgun (WGS) entry which is preliminary data.</text>
</comment>
<dbReference type="GO" id="GO:0052621">
    <property type="term" value="F:diguanylate cyclase activity"/>
    <property type="evidence" value="ECO:0007669"/>
    <property type="project" value="UniProtKB-EC"/>
</dbReference>
<dbReference type="SUPFAM" id="SSF55073">
    <property type="entry name" value="Nucleotide cyclase"/>
    <property type="match status" value="1"/>
</dbReference>
<dbReference type="Gene3D" id="3.30.70.270">
    <property type="match status" value="1"/>
</dbReference>
<gene>
    <name evidence="5" type="ORF">KK488_17970</name>
</gene>
<sequence length="329" mass="35934">MDRKKINRKTATEAIRFLDANMLDATPTNYTFAYLYLTGANGWLRKQVDGITDGGVRLHQKDVDDLMDAAPGETGHGAASTLDAQMDEQQAGLRHQMLSFADLTAKALNNTGAFGRELAESAEQASGTRDLASVISAMIEKTAEMERRLAETCRETERLRQDLDAARDDATRDALTNLPNRRAIDRQLKTFADHGMPMAIAFCDIDHFKSINDRFGHAVGDRVLKVVAETLAETMAPHVVGRFGGEEFVVVLPQVDGATAFTLVEKARTAVGERNLRVRDTDEVIGQVTFSAGIALCGNDPEAALREADSLLYEAKSSGRNRTIYKAAA</sequence>
<evidence type="ECO:0000259" key="4">
    <source>
        <dbReference type="PROSITE" id="PS50887"/>
    </source>
</evidence>
<keyword evidence="3" id="KW-0175">Coiled coil</keyword>
<dbReference type="EMBL" id="JAHGAW010000013">
    <property type="protein sequence ID" value="MBT2188836.1"/>
    <property type="molecule type" value="Genomic_DNA"/>
</dbReference>
<dbReference type="InterPro" id="IPR043128">
    <property type="entry name" value="Rev_trsase/Diguanyl_cyclase"/>
</dbReference>
<dbReference type="PANTHER" id="PTHR45138">
    <property type="entry name" value="REGULATORY COMPONENTS OF SENSORY TRANSDUCTION SYSTEM"/>
    <property type="match status" value="1"/>
</dbReference>
<protein>
    <recommendedName>
        <fullName evidence="1">diguanylate cyclase</fullName>
        <ecNumber evidence="1">2.7.7.65</ecNumber>
    </recommendedName>
</protein>
<evidence type="ECO:0000256" key="2">
    <source>
        <dbReference type="ARBA" id="ARBA00034247"/>
    </source>
</evidence>
<dbReference type="InterPro" id="IPR050469">
    <property type="entry name" value="Diguanylate_Cyclase"/>
</dbReference>
<dbReference type="GO" id="GO:1902201">
    <property type="term" value="P:negative regulation of bacterial-type flagellum-dependent cell motility"/>
    <property type="evidence" value="ECO:0007669"/>
    <property type="project" value="TreeGrafter"/>
</dbReference>
<organism evidence="5 6">
    <name type="scientific">Sphingobium nicotianae</name>
    <dbReference type="NCBI Taxonomy" id="2782607"/>
    <lineage>
        <taxon>Bacteria</taxon>
        <taxon>Pseudomonadati</taxon>
        <taxon>Pseudomonadota</taxon>
        <taxon>Alphaproteobacteria</taxon>
        <taxon>Sphingomonadales</taxon>
        <taxon>Sphingomonadaceae</taxon>
        <taxon>Sphingobium</taxon>
    </lineage>
</organism>
<reference evidence="5" key="1">
    <citation type="submission" date="2021-05" db="EMBL/GenBank/DDBJ databases">
        <title>Genome of Sphingobium sp. strain.</title>
        <authorList>
            <person name="Fan R."/>
        </authorList>
    </citation>
    <scope>NUCLEOTIDE SEQUENCE</scope>
    <source>
        <strain evidence="5">H33</strain>
    </source>
</reference>
<feature type="coiled-coil region" evidence="3">
    <location>
        <begin position="142"/>
        <end position="173"/>
    </location>
</feature>
<name>A0A9X1ISQ6_9SPHN</name>
<comment type="catalytic activity">
    <reaction evidence="2">
        <text>2 GTP = 3',3'-c-di-GMP + 2 diphosphate</text>
        <dbReference type="Rhea" id="RHEA:24898"/>
        <dbReference type="ChEBI" id="CHEBI:33019"/>
        <dbReference type="ChEBI" id="CHEBI:37565"/>
        <dbReference type="ChEBI" id="CHEBI:58805"/>
        <dbReference type="EC" id="2.7.7.65"/>
    </reaction>
</comment>
<dbReference type="FunFam" id="3.30.70.270:FF:000001">
    <property type="entry name" value="Diguanylate cyclase domain protein"/>
    <property type="match status" value="1"/>
</dbReference>
<dbReference type="InterPro" id="IPR029787">
    <property type="entry name" value="Nucleotide_cyclase"/>
</dbReference>
<dbReference type="NCBIfam" id="TIGR00254">
    <property type="entry name" value="GGDEF"/>
    <property type="match status" value="1"/>
</dbReference>
<dbReference type="CDD" id="cd01949">
    <property type="entry name" value="GGDEF"/>
    <property type="match status" value="1"/>
</dbReference>
<dbReference type="AlphaFoldDB" id="A0A9X1ISQ6"/>